<evidence type="ECO:0000256" key="2">
    <source>
        <dbReference type="ARBA" id="ARBA00013064"/>
    </source>
</evidence>
<dbReference type="GO" id="GO:0004725">
    <property type="term" value="F:protein tyrosine phosphatase activity"/>
    <property type="evidence" value="ECO:0007669"/>
    <property type="project" value="UniProtKB-EC"/>
</dbReference>
<comment type="similarity">
    <text evidence="1">Belongs to the metallo-dependent hydrolases superfamily. CpsB/CapC family.</text>
</comment>
<dbReference type="SUPFAM" id="SSF89550">
    <property type="entry name" value="PHP domain-like"/>
    <property type="match status" value="1"/>
</dbReference>
<gene>
    <name evidence="5" type="primary">cpsB</name>
    <name evidence="5" type="ORF">NCTC11179_02011</name>
</gene>
<keyword evidence="6" id="KW-1185">Reference proteome</keyword>
<dbReference type="EC" id="3.1.3.48" evidence="2"/>
<comment type="catalytic activity">
    <reaction evidence="4">
        <text>O-phospho-L-tyrosyl-[protein] + H2O = L-tyrosyl-[protein] + phosphate</text>
        <dbReference type="Rhea" id="RHEA:10684"/>
        <dbReference type="Rhea" id="RHEA-COMP:10136"/>
        <dbReference type="Rhea" id="RHEA-COMP:20101"/>
        <dbReference type="ChEBI" id="CHEBI:15377"/>
        <dbReference type="ChEBI" id="CHEBI:43474"/>
        <dbReference type="ChEBI" id="CHEBI:46858"/>
        <dbReference type="ChEBI" id="CHEBI:61978"/>
        <dbReference type="EC" id="3.1.3.48"/>
    </reaction>
</comment>
<keyword evidence="3 5" id="KW-0378">Hydrolase</keyword>
<dbReference type="RefSeq" id="WP_115091400.1">
    <property type="nucleotide sequence ID" value="NZ_CP068107.1"/>
</dbReference>
<protein>
    <recommendedName>
        <fullName evidence="2">protein-tyrosine-phosphatase</fullName>
        <ecNumber evidence="2">3.1.3.48</ecNumber>
    </recommendedName>
</protein>
<dbReference type="PANTHER" id="PTHR39181">
    <property type="entry name" value="TYROSINE-PROTEIN PHOSPHATASE YWQE"/>
    <property type="match status" value="1"/>
</dbReference>
<evidence type="ECO:0000256" key="1">
    <source>
        <dbReference type="ARBA" id="ARBA00005750"/>
    </source>
</evidence>
<dbReference type="Gene3D" id="3.20.20.140">
    <property type="entry name" value="Metal-dependent hydrolases"/>
    <property type="match status" value="1"/>
</dbReference>
<evidence type="ECO:0000256" key="4">
    <source>
        <dbReference type="ARBA" id="ARBA00051722"/>
    </source>
</evidence>
<dbReference type="Pfam" id="PF19567">
    <property type="entry name" value="CpsB_CapC"/>
    <property type="match status" value="1"/>
</dbReference>
<sequence length="245" mass="28286">MFSFFKSKPILKSLIPQGYVDIHSHLIYGIDDGAKTIEDTKYIISSMQSLGFEQAIATPHTTPLVWENTREGILNQYQRVQEQLPQEAKAIELRVASEYLMDESLLPRIENKELLTLKGDYVLVEMSYMNPPIQLMDILFQLKSNGYDIVLAHPERYNFYHQNTAMYKKLKKAGCLFQMNLLSVTGYYGKHVLEAANYLLQQGLIDFVGSDIHHEKHIKGFDAKVEVKAIEFFTQAINNNQEFRK</sequence>
<dbReference type="Proteomes" id="UP000255024">
    <property type="component" value="Unassembled WGS sequence"/>
</dbReference>
<dbReference type="GO" id="GO:0030145">
    <property type="term" value="F:manganese ion binding"/>
    <property type="evidence" value="ECO:0007669"/>
    <property type="project" value="InterPro"/>
</dbReference>
<dbReference type="InterPro" id="IPR016195">
    <property type="entry name" value="Pol/histidinol_Pase-like"/>
</dbReference>
<name>A0A378RN99_MYROD</name>
<dbReference type="PIRSF" id="PIRSF016557">
    <property type="entry name" value="Caps_synth_CpsB"/>
    <property type="match status" value="1"/>
</dbReference>
<reference evidence="5 6" key="1">
    <citation type="submission" date="2018-06" db="EMBL/GenBank/DDBJ databases">
        <authorList>
            <consortium name="Pathogen Informatics"/>
            <person name="Doyle S."/>
        </authorList>
    </citation>
    <scope>NUCLEOTIDE SEQUENCE [LARGE SCALE GENOMIC DNA]</scope>
    <source>
        <strain evidence="5 6">NCTC11179</strain>
    </source>
</reference>
<accession>A0A378RN99</accession>
<dbReference type="InterPro" id="IPR016667">
    <property type="entry name" value="Caps_polysacc_synth_CpsB/CapC"/>
</dbReference>
<evidence type="ECO:0000256" key="3">
    <source>
        <dbReference type="ARBA" id="ARBA00022801"/>
    </source>
</evidence>
<proteinExistence type="inferred from homology"/>
<dbReference type="PANTHER" id="PTHR39181:SF1">
    <property type="entry name" value="TYROSINE-PROTEIN PHOSPHATASE YWQE"/>
    <property type="match status" value="1"/>
</dbReference>
<evidence type="ECO:0000313" key="6">
    <source>
        <dbReference type="Proteomes" id="UP000255024"/>
    </source>
</evidence>
<evidence type="ECO:0000313" key="5">
    <source>
        <dbReference type="EMBL" id="STZ28465.1"/>
    </source>
</evidence>
<dbReference type="AlphaFoldDB" id="A0A378RN99"/>
<dbReference type="EMBL" id="UGQL01000001">
    <property type="protein sequence ID" value="STZ28465.1"/>
    <property type="molecule type" value="Genomic_DNA"/>
</dbReference>
<organism evidence="5 6">
    <name type="scientific">Myroides odoratus</name>
    <name type="common">Flavobacterium odoratum</name>
    <dbReference type="NCBI Taxonomy" id="256"/>
    <lineage>
        <taxon>Bacteria</taxon>
        <taxon>Pseudomonadati</taxon>
        <taxon>Bacteroidota</taxon>
        <taxon>Flavobacteriia</taxon>
        <taxon>Flavobacteriales</taxon>
        <taxon>Flavobacteriaceae</taxon>
        <taxon>Myroides</taxon>
    </lineage>
</organism>